<dbReference type="Proteomes" id="UP000286134">
    <property type="component" value="Unassembled WGS sequence"/>
</dbReference>
<organism evidence="1 2">
    <name type="scientific">Erysiphe neolycopersici</name>
    <dbReference type="NCBI Taxonomy" id="212602"/>
    <lineage>
        <taxon>Eukaryota</taxon>
        <taxon>Fungi</taxon>
        <taxon>Dikarya</taxon>
        <taxon>Ascomycota</taxon>
        <taxon>Pezizomycotina</taxon>
        <taxon>Leotiomycetes</taxon>
        <taxon>Erysiphales</taxon>
        <taxon>Erysiphaceae</taxon>
        <taxon>Erysiphe</taxon>
    </lineage>
</organism>
<dbReference type="EMBL" id="MCFK01007643">
    <property type="protein sequence ID" value="RKF57149.1"/>
    <property type="molecule type" value="Genomic_DNA"/>
</dbReference>
<sequence>MFANQIWSRKRHREEAEQCIRGFGEHRTKRQNSANSQQIFPNLNLNIQNSSSYVANLNWSSPCKIAPKNEDLYADSSQILSERCLMPQVSSLSTETILQSSPITPFFDSEELSPDLYMTRDTRNSLLSDTEKYDTMHFSPGLVYHDVSTTTCSRIPTPIYSSFTYFRRNNVFHKNINEIKSENVQKKVDLATKLPSPISEEDMSPSIIVAGLNDMQMSVDSSVQINNGRKGEYKMMPFHSKSGFKSMTNHVSGNPNLDEIKKSFSMGYRANCEKCKMKVPGHFSHIIMS</sequence>
<name>A0A420HIE2_9PEZI</name>
<evidence type="ECO:0000313" key="2">
    <source>
        <dbReference type="Proteomes" id="UP000286134"/>
    </source>
</evidence>
<reference evidence="1 2" key="1">
    <citation type="journal article" date="2018" name="BMC Genomics">
        <title>Comparative genome analyses reveal sequence features reflecting distinct modes of host-adaptation between dicot and monocot powdery mildew.</title>
        <authorList>
            <person name="Wu Y."/>
            <person name="Ma X."/>
            <person name="Pan Z."/>
            <person name="Kale S.D."/>
            <person name="Song Y."/>
            <person name="King H."/>
            <person name="Zhang Q."/>
            <person name="Presley C."/>
            <person name="Deng X."/>
            <person name="Wei C.I."/>
            <person name="Xiao S."/>
        </authorList>
    </citation>
    <scope>NUCLEOTIDE SEQUENCE [LARGE SCALE GENOMIC DNA]</scope>
    <source>
        <strain evidence="1">UMSG2</strain>
    </source>
</reference>
<protein>
    <submittedName>
        <fullName evidence="1">Uncharacterized protein</fullName>
    </submittedName>
</protein>
<keyword evidence="2" id="KW-1185">Reference proteome</keyword>
<dbReference type="AlphaFoldDB" id="A0A420HIE2"/>
<proteinExistence type="predicted"/>
<accession>A0A420HIE2</accession>
<dbReference type="OrthoDB" id="2446291at2759"/>
<evidence type="ECO:0000313" key="1">
    <source>
        <dbReference type="EMBL" id="RKF57149.1"/>
    </source>
</evidence>
<comment type="caution">
    <text evidence="1">The sequence shown here is derived from an EMBL/GenBank/DDBJ whole genome shotgun (WGS) entry which is preliminary data.</text>
</comment>
<gene>
    <name evidence="1" type="ORF">OnM2_076045</name>
</gene>
<dbReference type="STRING" id="212602.A0A420HIE2"/>